<evidence type="ECO:0000313" key="7">
    <source>
        <dbReference type="Proteomes" id="UP000051291"/>
    </source>
</evidence>
<keyword evidence="7" id="KW-1185">Reference proteome</keyword>
<evidence type="ECO:0000256" key="2">
    <source>
        <dbReference type="ARBA" id="ARBA00022723"/>
    </source>
</evidence>
<dbReference type="GO" id="GO:0008934">
    <property type="term" value="F:inositol monophosphate 1-phosphatase activity"/>
    <property type="evidence" value="ECO:0007669"/>
    <property type="project" value="TreeGrafter"/>
</dbReference>
<feature type="binding site" evidence="5">
    <location>
        <position position="88"/>
    </location>
    <ligand>
        <name>Mg(2+)</name>
        <dbReference type="ChEBI" id="CHEBI:18420"/>
        <label>1</label>
        <note>catalytic</note>
    </ligand>
</feature>
<dbReference type="Proteomes" id="UP000051291">
    <property type="component" value="Unassembled WGS sequence"/>
</dbReference>
<dbReference type="Pfam" id="PF00459">
    <property type="entry name" value="Inositol_P"/>
    <property type="match status" value="1"/>
</dbReference>
<reference evidence="6 7" key="1">
    <citation type="journal article" date="2015" name="Genome Announc.">
        <title>Expanding the biotechnology potential of lactobacilli through comparative genomics of 213 strains and associated genera.</title>
        <authorList>
            <person name="Sun Z."/>
            <person name="Harris H.M."/>
            <person name="McCann A."/>
            <person name="Guo C."/>
            <person name="Argimon S."/>
            <person name="Zhang W."/>
            <person name="Yang X."/>
            <person name="Jeffery I.B."/>
            <person name="Cooney J.C."/>
            <person name="Kagawa T.F."/>
            <person name="Liu W."/>
            <person name="Song Y."/>
            <person name="Salvetti E."/>
            <person name="Wrobel A."/>
            <person name="Rasinkangas P."/>
            <person name="Parkhill J."/>
            <person name="Rea M.C."/>
            <person name="O'Sullivan O."/>
            <person name="Ritari J."/>
            <person name="Douillard F.P."/>
            <person name="Paul Ross R."/>
            <person name="Yang R."/>
            <person name="Briner A.E."/>
            <person name="Felis G.E."/>
            <person name="de Vos W.M."/>
            <person name="Barrangou R."/>
            <person name="Klaenhammer T.R."/>
            <person name="Caufield P.W."/>
            <person name="Cui Y."/>
            <person name="Zhang H."/>
            <person name="O'Toole P.W."/>
        </authorList>
    </citation>
    <scope>NUCLEOTIDE SEQUENCE [LARGE SCALE GENOMIC DNA]</scope>
    <source>
        <strain evidence="6 7">DSM 20653</strain>
    </source>
</reference>
<dbReference type="PATRIC" id="fig|1423820.4.peg.1051"/>
<dbReference type="AlphaFoldDB" id="A0A0R1ZBZ0"/>
<feature type="binding site" evidence="5">
    <location>
        <position position="208"/>
    </location>
    <ligand>
        <name>Mg(2+)</name>
        <dbReference type="ChEBI" id="CHEBI:18420"/>
        <label>1</label>
        <note>catalytic</note>
    </ligand>
</feature>
<dbReference type="PRINTS" id="PR00377">
    <property type="entry name" value="IMPHPHTASES"/>
</dbReference>
<dbReference type="PANTHER" id="PTHR20854">
    <property type="entry name" value="INOSITOL MONOPHOSPHATASE"/>
    <property type="match status" value="1"/>
</dbReference>
<dbReference type="GO" id="GO:0006020">
    <property type="term" value="P:inositol metabolic process"/>
    <property type="evidence" value="ECO:0007669"/>
    <property type="project" value="TreeGrafter"/>
</dbReference>
<sequence>MEWQVIDEKIKRWMFEAREMILASFNTKLDINTKSNRNDLVTNMDKKIEKFYIDHIHESFSNAKIMGEESEKDALQDADGLFFVIDPIDGTMNFVKQQDNFASMIAIYQNHRPILGYILDVRNNELYWGGKSIGVYRNFERLDAPQDLTLREGLLGAGLPMILNDEYHFQEIARETSGVRMYGSAGIEFINVLTGKTLGYVSRLHAWDYAAGKILAEELGLVVQAIDGTDIDVLSSKVVLVSTKSANEKINEIIKA</sequence>
<dbReference type="Gene3D" id="3.40.190.80">
    <property type="match status" value="1"/>
</dbReference>
<dbReference type="STRING" id="1423820.FC64_GL001027"/>
<dbReference type="EMBL" id="AYYZ01000029">
    <property type="protein sequence ID" value="KRM51834.1"/>
    <property type="molecule type" value="Genomic_DNA"/>
</dbReference>
<dbReference type="GO" id="GO:0046872">
    <property type="term" value="F:metal ion binding"/>
    <property type="evidence" value="ECO:0007669"/>
    <property type="project" value="UniProtKB-KW"/>
</dbReference>
<gene>
    <name evidence="6" type="ORF">FC64_GL001027</name>
</gene>
<evidence type="ECO:0000313" key="6">
    <source>
        <dbReference type="EMBL" id="KRM51834.1"/>
    </source>
</evidence>
<dbReference type="GO" id="GO:0007165">
    <property type="term" value="P:signal transduction"/>
    <property type="evidence" value="ECO:0007669"/>
    <property type="project" value="TreeGrafter"/>
</dbReference>
<keyword evidence="4 5" id="KW-0460">Magnesium</keyword>
<evidence type="ECO:0000256" key="5">
    <source>
        <dbReference type="PIRSR" id="PIRSR600760-2"/>
    </source>
</evidence>
<dbReference type="InterPro" id="IPR020583">
    <property type="entry name" value="Inositol_monoP_metal-BS"/>
</dbReference>
<dbReference type="Gene3D" id="3.30.540.10">
    <property type="entry name" value="Fructose-1,6-Bisphosphatase, subunit A, domain 1"/>
    <property type="match status" value="1"/>
</dbReference>
<dbReference type="SUPFAM" id="SSF56655">
    <property type="entry name" value="Carbohydrate phosphatase"/>
    <property type="match status" value="1"/>
</dbReference>
<evidence type="ECO:0000256" key="4">
    <source>
        <dbReference type="ARBA" id="ARBA00022842"/>
    </source>
</evidence>
<evidence type="ECO:0000256" key="1">
    <source>
        <dbReference type="ARBA" id="ARBA00001946"/>
    </source>
</evidence>
<feature type="binding site" evidence="5">
    <location>
        <position position="68"/>
    </location>
    <ligand>
        <name>Mg(2+)</name>
        <dbReference type="ChEBI" id="CHEBI:18420"/>
        <label>1</label>
        <note>catalytic</note>
    </ligand>
</feature>
<keyword evidence="2 5" id="KW-0479">Metal-binding</keyword>
<comment type="cofactor">
    <cofactor evidence="1 5">
        <name>Mg(2+)</name>
        <dbReference type="ChEBI" id="CHEBI:18420"/>
    </cofactor>
</comment>
<accession>A0A0R1ZBZ0</accession>
<proteinExistence type="predicted"/>
<dbReference type="CDD" id="cd01637">
    <property type="entry name" value="IMPase_like"/>
    <property type="match status" value="1"/>
</dbReference>
<dbReference type="PANTHER" id="PTHR20854:SF4">
    <property type="entry name" value="INOSITOL-1-MONOPHOSPHATASE-RELATED"/>
    <property type="match status" value="1"/>
</dbReference>
<dbReference type="InterPro" id="IPR000760">
    <property type="entry name" value="Inositol_monophosphatase-like"/>
</dbReference>
<dbReference type="PROSITE" id="PS00629">
    <property type="entry name" value="IMP_1"/>
    <property type="match status" value="1"/>
</dbReference>
<comment type="caution">
    <text evidence="6">The sequence shown here is derived from an EMBL/GenBank/DDBJ whole genome shotgun (WGS) entry which is preliminary data.</text>
</comment>
<name>A0A0R1ZBZ0_9LACO</name>
<dbReference type="FunFam" id="3.30.540.10:FF:000003">
    <property type="entry name" value="Inositol-1-monophosphatase"/>
    <property type="match status" value="1"/>
</dbReference>
<feature type="binding site" evidence="5">
    <location>
        <position position="86"/>
    </location>
    <ligand>
        <name>Mg(2+)</name>
        <dbReference type="ChEBI" id="CHEBI:18420"/>
        <label>1</label>
        <note>catalytic</note>
    </ligand>
</feature>
<evidence type="ECO:0000256" key="3">
    <source>
        <dbReference type="ARBA" id="ARBA00022801"/>
    </source>
</evidence>
<keyword evidence="3" id="KW-0378">Hydrolase</keyword>
<feature type="binding site" evidence="5">
    <location>
        <position position="89"/>
    </location>
    <ligand>
        <name>Mg(2+)</name>
        <dbReference type="ChEBI" id="CHEBI:18420"/>
        <label>1</label>
        <note>catalytic</note>
    </ligand>
</feature>
<organism evidence="6 7">
    <name type="scientific">Ligilactobacillus araffinosus DSM 20653</name>
    <dbReference type="NCBI Taxonomy" id="1423820"/>
    <lineage>
        <taxon>Bacteria</taxon>
        <taxon>Bacillati</taxon>
        <taxon>Bacillota</taxon>
        <taxon>Bacilli</taxon>
        <taxon>Lactobacillales</taxon>
        <taxon>Lactobacillaceae</taxon>
        <taxon>Ligilactobacillus</taxon>
    </lineage>
</organism>
<protein>
    <submittedName>
        <fullName evidence="6">Myo-inositol-1(Or 4)-monophosphatase</fullName>
    </submittedName>
</protein>